<reference evidence="1 2" key="1">
    <citation type="journal article" date="2014" name="Nature">
        <title>An environmental bacterial taxon with a large and distinct metabolic repertoire.</title>
        <authorList>
            <person name="Wilson M.C."/>
            <person name="Mori T."/>
            <person name="Ruckert C."/>
            <person name="Uria A.R."/>
            <person name="Helf M.J."/>
            <person name="Takada K."/>
            <person name="Gernert C."/>
            <person name="Steffens U.A."/>
            <person name="Heycke N."/>
            <person name="Schmitt S."/>
            <person name="Rinke C."/>
            <person name="Helfrich E.J."/>
            <person name="Brachmann A.O."/>
            <person name="Gurgui C."/>
            <person name="Wakimoto T."/>
            <person name="Kracht M."/>
            <person name="Crusemann M."/>
            <person name="Hentschel U."/>
            <person name="Abe I."/>
            <person name="Matsunaga S."/>
            <person name="Kalinowski J."/>
            <person name="Takeyama H."/>
            <person name="Piel J."/>
        </authorList>
    </citation>
    <scope>NUCLEOTIDE SEQUENCE [LARGE SCALE GENOMIC DNA]</scope>
    <source>
        <strain evidence="2">TSY2</strain>
    </source>
</reference>
<keyword evidence="2" id="KW-1185">Reference proteome</keyword>
<gene>
    <name evidence="1" type="ORF">ETSY2_09810</name>
</gene>
<organism evidence="1 2">
    <name type="scientific">Candidatus Entotheonella gemina</name>
    <dbReference type="NCBI Taxonomy" id="1429439"/>
    <lineage>
        <taxon>Bacteria</taxon>
        <taxon>Pseudomonadati</taxon>
        <taxon>Nitrospinota/Tectimicrobiota group</taxon>
        <taxon>Candidatus Tectimicrobiota</taxon>
        <taxon>Candidatus Entotheonellia</taxon>
        <taxon>Candidatus Entotheonellales</taxon>
        <taxon>Candidatus Entotheonellaceae</taxon>
        <taxon>Candidatus Entotheonella</taxon>
    </lineage>
</organism>
<accession>W4MBE9</accession>
<protein>
    <submittedName>
        <fullName evidence="1">Uncharacterized protein</fullName>
    </submittedName>
</protein>
<name>W4MBE9_9BACT</name>
<dbReference type="AlphaFoldDB" id="W4MBE9"/>
<dbReference type="EMBL" id="AZHX01000396">
    <property type="protein sequence ID" value="ETX07684.1"/>
    <property type="molecule type" value="Genomic_DNA"/>
</dbReference>
<dbReference type="Proteomes" id="UP000019140">
    <property type="component" value="Unassembled WGS sequence"/>
</dbReference>
<evidence type="ECO:0000313" key="2">
    <source>
        <dbReference type="Proteomes" id="UP000019140"/>
    </source>
</evidence>
<sequence>MAPIRQKRRWWAWAAIAKQKLLETLAGVPHDYIIYLTLKDYRYAQSKPILFSVGCEVAKLAIVERHFKNGVWS</sequence>
<proteinExistence type="predicted"/>
<dbReference type="HOGENOM" id="CLU_2697749_0_0_7"/>
<evidence type="ECO:0000313" key="1">
    <source>
        <dbReference type="EMBL" id="ETX07684.1"/>
    </source>
</evidence>
<comment type="caution">
    <text evidence="1">The sequence shown here is derived from an EMBL/GenBank/DDBJ whole genome shotgun (WGS) entry which is preliminary data.</text>
</comment>